<dbReference type="Pfam" id="PF03466">
    <property type="entry name" value="LysR_substrate"/>
    <property type="match status" value="1"/>
</dbReference>
<dbReference type="Pfam" id="PF00126">
    <property type="entry name" value="HTH_1"/>
    <property type="match status" value="1"/>
</dbReference>
<evidence type="ECO:0000256" key="1">
    <source>
        <dbReference type="ARBA" id="ARBA00009437"/>
    </source>
</evidence>
<dbReference type="InterPro" id="IPR058163">
    <property type="entry name" value="LysR-type_TF_proteobact-type"/>
</dbReference>
<dbReference type="Gene3D" id="3.40.190.10">
    <property type="entry name" value="Periplasmic binding protein-like II"/>
    <property type="match status" value="2"/>
</dbReference>
<dbReference type="AlphaFoldDB" id="A0A934MID1"/>
<evidence type="ECO:0000313" key="6">
    <source>
        <dbReference type="EMBL" id="MBJ3777071.1"/>
    </source>
</evidence>
<organism evidence="6 7">
    <name type="scientific">Acuticoccus mangrovi</name>
    <dbReference type="NCBI Taxonomy" id="2796142"/>
    <lineage>
        <taxon>Bacteria</taxon>
        <taxon>Pseudomonadati</taxon>
        <taxon>Pseudomonadota</taxon>
        <taxon>Alphaproteobacteria</taxon>
        <taxon>Hyphomicrobiales</taxon>
        <taxon>Amorphaceae</taxon>
        <taxon>Acuticoccus</taxon>
    </lineage>
</organism>
<name>A0A934MID1_9HYPH</name>
<evidence type="ECO:0000313" key="7">
    <source>
        <dbReference type="Proteomes" id="UP000609531"/>
    </source>
</evidence>
<dbReference type="InterPro" id="IPR036388">
    <property type="entry name" value="WH-like_DNA-bd_sf"/>
</dbReference>
<evidence type="ECO:0000256" key="2">
    <source>
        <dbReference type="ARBA" id="ARBA00023015"/>
    </source>
</evidence>
<dbReference type="CDD" id="cd08432">
    <property type="entry name" value="PBP2_GcdR_TrpI_HvrB_AmpR_like"/>
    <property type="match status" value="1"/>
</dbReference>
<keyword evidence="4" id="KW-0804">Transcription</keyword>
<comment type="similarity">
    <text evidence="1">Belongs to the LysR transcriptional regulatory family.</text>
</comment>
<dbReference type="InterPro" id="IPR000847">
    <property type="entry name" value="LysR_HTH_N"/>
</dbReference>
<dbReference type="EMBL" id="JAEKJA010000012">
    <property type="protein sequence ID" value="MBJ3777071.1"/>
    <property type="molecule type" value="Genomic_DNA"/>
</dbReference>
<gene>
    <name evidence="6" type="primary">gcvA</name>
    <name evidence="6" type="ORF">JCR33_15290</name>
</gene>
<dbReference type="GO" id="GO:0006351">
    <property type="term" value="P:DNA-templated transcription"/>
    <property type="evidence" value="ECO:0007669"/>
    <property type="project" value="TreeGrafter"/>
</dbReference>
<dbReference type="PROSITE" id="PS50931">
    <property type="entry name" value="HTH_LYSR"/>
    <property type="match status" value="1"/>
</dbReference>
<proteinExistence type="inferred from homology"/>
<dbReference type="Proteomes" id="UP000609531">
    <property type="component" value="Unassembled WGS sequence"/>
</dbReference>
<evidence type="ECO:0000256" key="4">
    <source>
        <dbReference type="ARBA" id="ARBA00023163"/>
    </source>
</evidence>
<dbReference type="PANTHER" id="PTHR30537:SF74">
    <property type="entry name" value="HTH-TYPE TRANSCRIPTIONAL REGULATOR TRPI"/>
    <property type="match status" value="1"/>
</dbReference>
<keyword evidence="3" id="KW-0238">DNA-binding</keyword>
<evidence type="ECO:0000259" key="5">
    <source>
        <dbReference type="PROSITE" id="PS50931"/>
    </source>
</evidence>
<dbReference type="GO" id="GO:0003700">
    <property type="term" value="F:DNA-binding transcription factor activity"/>
    <property type="evidence" value="ECO:0007669"/>
    <property type="project" value="InterPro"/>
</dbReference>
<dbReference type="InterPro" id="IPR005119">
    <property type="entry name" value="LysR_subst-bd"/>
</dbReference>
<keyword evidence="7" id="KW-1185">Reference proteome</keyword>
<dbReference type="SUPFAM" id="SSF53850">
    <property type="entry name" value="Periplasmic binding protein-like II"/>
    <property type="match status" value="1"/>
</dbReference>
<dbReference type="SUPFAM" id="SSF46785">
    <property type="entry name" value="Winged helix' DNA-binding domain"/>
    <property type="match status" value="1"/>
</dbReference>
<dbReference type="FunFam" id="3.40.190.10:FF:000017">
    <property type="entry name" value="Glycine cleavage system transcriptional activator"/>
    <property type="match status" value="1"/>
</dbReference>
<dbReference type="RefSeq" id="WP_198882969.1">
    <property type="nucleotide sequence ID" value="NZ_JAEKJA010000012.1"/>
</dbReference>
<dbReference type="InterPro" id="IPR036390">
    <property type="entry name" value="WH_DNA-bd_sf"/>
</dbReference>
<dbReference type="PRINTS" id="PR00039">
    <property type="entry name" value="HTHLYSR"/>
</dbReference>
<sequence length="314" mass="34882">MARRLPPLNALRALEAAGRHLSFTQAANELNVTPGAVSRQIKLLEETLGLQLFERKAGALEATPRCRDYAQVLSDVFSRIETATNRLTDVDRDRELCISASVTFTLLWLVPRMTAFHERHPEWQLRLTAAVPPPRLNDGGKADVFIQLNAGTETDLSCERLLGNDLIPVCSPALLESGPPLVTPADLNRHRLLHSLLRPMHWPHWLAAAGVTEVDGEAGHFHGTSALCYQAAIEGLGVAIAQLNFVVDDLVSGRLVTPFRVIAEDREAFHFIRGTKPRTAKLDQFEAWIFEEAARHEAWVRSLTADYQRLPPAC</sequence>
<evidence type="ECO:0000256" key="3">
    <source>
        <dbReference type="ARBA" id="ARBA00023125"/>
    </source>
</evidence>
<dbReference type="PANTHER" id="PTHR30537">
    <property type="entry name" value="HTH-TYPE TRANSCRIPTIONAL REGULATOR"/>
    <property type="match status" value="1"/>
</dbReference>
<comment type="caution">
    <text evidence="6">The sequence shown here is derived from an EMBL/GenBank/DDBJ whole genome shotgun (WGS) entry which is preliminary data.</text>
</comment>
<dbReference type="NCBIfam" id="NF008352">
    <property type="entry name" value="PRK11139.1"/>
    <property type="match status" value="1"/>
</dbReference>
<reference evidence="6" key="1">
    <citation type="submission" date="2020-12" db="EMBL/GenBank/DDBJ databases">
        <title>Bacterial taxonomy.</title>
        <authorList>
            <person name="Pan X."/>
        </authorList>
    </citation>
    <scope>NUCLEOTIDE SEQUENCE</scope>
    <source>
        <strain evidence="6">B2012</strain>
    </source>
</reference>
<feature type="domain" description="HTH lysR-type" evidence="5">
    <location>
        <begin position="6"/>
        <end position="63"/>
    </location>
</feature>
<dbReference type="GO" id="GO:0043565">
    <property type="term" value="F:sequence-specific DNA binding"/>
    <property type="evidence" value="ECO:0007669"/>
    <property type="project" value="TreeGrafter"/>
</dbReference>
<keyword evidence="2" id="KW-0805">Transcription regulation</keyword>
<protein>
    <submittedName>
        <fullName evidence="6">Transcriptional regulator GcvA</fullName>
    </submittedName>
</protein>
<accession>A0A934MID1</accession>
<dbReference type="Gene3D" id="1.10.10.10">
    <property type="entry name" value="Winged helix-like DNA-binding domain superfamily/Winged helix DNA-binding domain"/>
    <property type="match status" value="1"/>
</dbReference>